<dbReference type="Proteomes" id="UP001524435">
    <property type="component" value="Unassembled WGS sequence"/>
</dbReference>
<accession>A0ABT1SMW7</accession>
<dbReference type="RefSeq" id="WP_102267887.1">
    <property type="nucleotide sequence ID" value="NZ_CALVCM010000006.1"/>
</dbReference>
<dbReference type="EMBL" id="JANGCH010000009">
    <property type="protein sequence ID" value="MCQ5122050.1"/>
    <property type="molecule type" value="Genomic_DNA"/>
</dbReference>
<proteinExistence type="predicted"/>
<organism evidence="1 2">
    <name type="scientific">Massilicoli timonensis</name>
    <dbReference type="NCBI Taxonomy" id="2015901"/>
    <lineage>
        <taxon>Bacteria</taxon>
        <taxon>Bacillati</taxon>
        <taxon>Bacillota</taxon>
        <taxon>Erysipelotrichia</taxon>
        <taxon>Erysipelotrichales</taxon>
        <taxon>Erysipelotrichaceae</taxon>
        <taxon>Massilicoli</taxon>
    </lineage>
</organism>
<reference evidence="1 2" key="1">
    <citation type="submission" date="2022-06" db="EMBL/GenBank/DDBJ databases">
        <title>Isolation of gut microbiota from human fecal samples.</title>
        <authorList>
            <person name="Pamer E.G."/>
            <person name="Barat B."/>
            <person name="Waligurski E."/>
            <person name="Medina S."/>
            <person name="Paddock L."/>
            <person name="Mostad J."/>
        </authorList>
    </citation>
    <scope>NUCLEOTIDE SEQUENCE [LARGE SCALE GENOMIC DNA]</scope>
    <source>
        <strain evidence="1 2">DFI.6.1</strain>
    </source>
</reference>
<protein>
    <recommendedName>
        <fullName evidence="3">ApeA N-terminal domain-containing protein</fullName>
    </recommendedName>
</protein>
<name>A0ABT1SMW7_9FIRM</name>
<evidence type="ECO:0000313" key="2">
    <source>
        <dbReference type="Proteomes" id="UP001524435"/>
    </source>
</evidence>
<keyword evidence="2" id="KW-1185">Reference proteome</keyword>
<evidence type="ECO:0008006" key="3">
    <source>
        <dbReference type="Google" id="ProtNLM"/>
    </source>
</evidence>
<gene>
    <name evidence="1" type="ORF">NE663_07230</name>
</gene>
<comment type="caution">
    <text evidence="1">The sequence shown here is derived from an EMBL/GenBank/DDBJ whole genome shotgun (WGS) entry which is preliminary data.</text>
</comment>
<sequence length="165" mass="19416">MFRSGDIVLYRLDVSQIKQIKQEKDRTFYLLYSLGSEYCEFKVPCDNAGGHLQSLPSKQTLEHYLDEMADLVCFEIPRNPGFQYYQNILNSVDLRDWCALLKTLYRNRCNALEHGKRFNQKQSQYYEYVLEKLATIYSFVRHQTIDSCKALLEQTLEQIYVANGA</sequence>
<evidence type="ECO:0000313" key="1">
    <source>
        <dbReference type="EMBL" id="MCQ5122050.1"/>
    </source>
</evidence>